<evidence type="ECO:0000256" key="4">
    <source>
        <dbReference type="ARBA" id="ARBA00022990"/>
    </source>
</evidence>
<dbReference type="GO" id="GO:0007021">
    <property type="term" value="P:tubulin complex assembly"/>
    <property type="evidence" value="ECO:0007669"/>
    <property type="project" value="TreeGrafter"/>
</dbReference>
<comment type="similarity">
    <text evidence="2">Belongs to the TBCC family.</text>
</comment>
<dbReference type="EMBL" id="QWIJ01001997">
    <property type="protein sequence ID" value="RMX72917.1"/>
    <property type="molecule type" value="Genomic_DNA"/>
</dbReference>
<dbReference type="GO" id="GO:0007023">
    <property type="term" value="P:post-chaperonin tubulin folding pathway"/>
    <property type="evidence" value="ECO:0007669"/>
    <property type="project" value="InterPro"/>
</dbReference>
<gene>
    <name evidence="8" type="ORF">D0869_14128</name>
</gene>
<comment type="subunit">
    <text evidence="5">Supercomplex made of cofactors A to E. Cofactors A and D function by capturing and stabilizing tubulin in a quasi-native conformation. Cofactor E binds to the cofactor D-tubulin complex; interaction with cofactor C then causes the release of tubulin polypeptides that are committed to the native state.</text>
</comment>
<protein>
    <recommendedName>
        <fullName evidence="7">C-CAP/cofactor C-like domain-containing protein</fullName>
    </recommendedName>
</protein>
<dbReference type="GO" id="GO:0005737">
    <property type="term" value="C:cytoplasm"/>
    <property type="evidence" value="ECO:0007669"/>
    <property type="project" value="UniProtKB-SubCell"/>
</dbReference>
<comment type="caution">
    <text evidence="8">The sequence shown here is derived from an EMBL/GenBank/DDBJ whole genome shotgun (WGS) entry which is preliminary data.</text>
</comment>
<dbReference type="InterPro" id="IPR017901">
    <property type="entry name" value="C-CAP_CF_C-like"/>
</dbReference>
<dbReference type="InterPro" id="IPR027684">
    <property type="entry name" value="TBCC"/>
</dbReference>
<keyword evidence="3" id="KW-0963">Cytoplasm</keyword>
<evidence type="ECO:0000256" key="2">
    <source>
        <dbReference type="ARBA" id="ARBA00008848"/>
    </source>
</evidence>
<dbReference type="GO" id="GO:0015631">
    <property type="term" value="F:tubulin binding"/>
    <property type="evidence" value="ECO:0007669"/>
    <property type="project" value="InterPro"/>
</dbReference>
<evidence type="ECO:0000256" key="3">
    <source>
        <dbReference type="ARBA" id="ARBA00022490"/>
    </source>
</evidence>
<evidence type="ECO:0000256" key="1">
    <source>
        <dbReference type="ARBA" id="ARBA00004496"/>
    </source>
</evidence>
<dbReference type="Proteomes" id="UP000281245">
    <property type="component" value="Unassembled WGS sequence"/>
</dbReference>
<comment type="subcellular location">
    <subcellularLocation>
        <location evidence="1">Cytoplasm</location>
    </subcellularLocation>
</comment>
<feature type="compositionally biased region" description="Low complexity" evidence="6">
    <location>
        <begin position="233"/>
        <end position="248"/>
    </location>
</feature>
<dbReference type="VEuPathDB" id="FungiDB:BTJ68_00150"/>
<dbReference type="Gene3D" id="2.160.20.70">
    <property type="match status" value="1"/>
</dbReference>
<organism evidence="8 9">
    <name type="scientific">Hortaea werneckii</name>
    <name type="common">Black yeast</name>
    <name type="synonym">Cladosporium werneckii</name>
    <dbReference type="NCBI Taxonomy" id="91943"/>
    <lineage>
        <taxon>Eukaryota</taxon>
        <taxon>Fungi</taxon>
        <taxon>Dikarya</taxon>
        <taxon>Ascomycota</taxon>
        <taxon>Pezizomycotina</taxon>
        <taxon>Dothideomycetes</taxon>
        <taxon>Dothideomycetidae</taxon>
        <taxon>Mycosphaerellales</taxon>
        <taxon>Teratosphaeriaceae</taxon>
        <taxon>Hortaea</taxon>
    </lineage>
</organism>
<dbReference type="AlphaFoldDB" id="A0A3M6W333"/>
<dbReference type="InterPro" id="IPR012945">
    <property type="entry name" value="Tubulin-bd_cofactor_C_dom"/>
</dbReference>
<dbReference type="PANTHER" id="PTHR15139:SF0">
    <property type="entry name" value="TUBULIN-SPECIFIC CHAPERONE C"/>
    <property type="match status" value="1"/>
</dbReference>
<feature type="region of interest" description="Disordered" evidence="6">
    <location>
        <begin position="223"/>
        <end position="271"/>
    </location>
</feature>
<dbReference type="Pfam" id="PF16752">
    <property type="entry name" value="TBCC_N"/>
    <property type="match status" value="1"/>
</dbReference>
<sequence>MEARPRFRGAAIITQQSFESSRLPRPSLRGVSTAIYILPQRIKYKTCPASFQSRCHRPFTVFASNQANWSHRHLIKSFRMSGATTESPATTVEHMPELTRELTNAEKFFKYFQYSVTDLQERMTRLQDTGISGGERADAIGHCQAAIAQLSDSVKDSSSILPAHDQRIYGEAIKALTTKLEDIRSTLAPKPRFSFKNRGHGIGMQKKNESAISISDAVELAKQQRRTVPGYESGATTSDESSAATTPAHLQSPAPELAAGNGNPTAGSIGKAVKMHDHSGVHIILPPQERHASTSATLANLKRCVIDLGSSSASEENLLSQKQQTFAGLTLKNISHSLIICGHVSGPIHLTDVTESVVAVATRQFRMHESRDTAVYLHAASRPIIEDCQGIMFAPLPEAYTTNLDRETENQWQQVDDFKWLRSGEKSPNWSVLDEEKRAEEKVWREVVGGGPGVGVDDILKAVGVRMVK</sequence>
<proteinExistence type="inferred from homology"/>
<evidence type="ECO:0000313" key="8">
    <source>
        <dbReference type="EMBL" id="RMX72917.1"/>
    </source>
</evidence>
<keyword evidence="4" id="KW-0007">Acetylation</keyword>
<feature type="domain" description="C-CAP/cofactor C-like" evidence="7">
    <location>
        <begin position="253"/>
        <end position="420"/>
    </location>
</feature>
<dbReference type="OrthoDB" id="194775at2759"/>
<dbReference type="PROSITE" id="PS51329">
    <property type="entry name" value="C_CAP_COFACTOR_C"/>
    <property type="match status" value="1"/>
</dbReference>
<dbReference type="InterPro" id="IPR016098">
    <property type="entry name" value="CAP/MinC_C"/>
</dbReference>
<dbReference type="InterPro" id="IPR031925">
    <property type="entry name" value="TBCC_N"/>
</dbReference>
<name>A0A3M6W333_HORWE</name>
<evidence type="ECO:0000259" key="7">
    <source>
        <dbReference type="PROSITE" id="PS51329"/>
    </source>
</evidence>
<dbReference type="InterPro" id="IPR038397">
    <property type="entry name" value="TBCC_N_sf"/>
</dbReference>
<dbReference type="PANTHER" id="PTHR15139">
    <property type="entry name" value="TUBULIN FOLDING COFACTOR C"/>
    <property type="match status" value="1"/>
</dbReference>
<evidence type="ECO:0000256" key="6">
    <source>
        <dbReference type="SAM" id="MobiDB-lite"/>
    </source>
</evidence>
<reference evidence="8 9" key="1">
    <citation type="journal article" date="2018" name="BMC Genomics">
        <title>Genomic evidence for intraspecific hybridization in a clonal and extremely halotolerant yeast.</title>
        <authorList>
            <person name="Gostincar C."/>
            <person name="Stajich J.E."/>
            <person name="Zupancic J."/>
            <person name="Zalar P."/>
            <person name="Gunde-Cimerman N."/>
        </authorList>
    </citation>
    <scope>NUCLEOTIDE SEQUENCE [LARGE SCALE GENOMIC DNA]</scope>
    <source>
        <strain evidence="8 9">EXF-6656</strain>
    </source>
</reference>
<dbReference type="Gene3D" id="1.20.58.1250">
    <property type="entry name" value="Tubulin Binding Cofactor C, N-terminal domain"/>
    <property type="match status" value="1"/>
</dbReference>
<dbReference type="Pfam" id="PF07986">
    <property type="entry name" value="TBCC"/>
    <property type="match status" value="1"/>
</dbReference>
<accession>A0A3M6W333</accession>
<evidence type="ECO:0000313" key="9">
    <source>
        <dbReference type="Proteomes" id="UP000281245"/>
    </source>
</evidence>
<evidence type="ECO:0000256" key="5">
    <source>
        <dbReference type="ARBA" id="ARBA00026055"/>
    </source>
</evidence>